<dbReference type="Proteomes" id="UP000006548">
    <property type="component" value="Chromosome 1"/>
</dbReference>
<dbReference type="Araport" id="AT1G23610"/>
<proteinExistence type="predicted"/>
<dbReference type="KEGG" id="ath:AT1G23610"/>
<evidence type="ECO:0000313" key="3">
    <source>
        <dbReference type="EMBL" id="AEE30412.1"/>
    </source>
</evidence>
<name>F4I695_ARATH</name>
<gene>
    <name evidence="2 3" type="ordered locus">At1g23610</name>
    <name evidence="3" type="ORF">F28C11.24</name>
</gene>
<organism evidence="3 4">
    <name type="scientific">Arabidopsis thaliana</name>
    <name type="common">Mouse-ear cress</name>
    <dbReference type="NCBI Taxonomy" id="3702"/>
    <lineage>
        <taxon>Eukaryota</taxon>
        <taxon>Viridiplantae</taxon>
        <taxon>Streptophyta</taxon>
        <taxon>Embryophyta</taxon>
        <taxon>Tracheophyta</taxon>
        <taxon>Spermatophyta</taxon>
        <taxon>Magnoliopsida</taxon>
        <taxon>eudicotyledons</taxon>
        <taxon>Gunneridae</taxon>
        <taxon>Pentapetalae</taxon>
        <taxon>rosids</taxon>
        <taxon>malvids</taxon>
        <taxon>Brassicales</taxon>
        <taxon>Brassicaceae</taxon>
        <taxon>Camelineae</taxon>
        <taxon>Arabidopsis</taxon>
    </lineage>
</organism>
<evidence type="ECO:0000256" key="1">
    <source>
        <dbReference type="SAM" id="MobiDB-lite"/>
    </source>
</evidence>
<dbReference type="ExpressionAtlas" id="F4I695">
    <property type="expression patterns" value="baseline and differential"/>
</dbReference>
<feature type="compositionally biased region" description="Basic and acidic residues" evidence="1">
    <location>
        <begin position="19"/>
        <end position="28"/>
    </location>
</feature>
<dbReference type="PaxDb" id="3702-AT1G23610.1"/>
<dbReference type="EMBL" id="CP002684">
    <property type="protein sequence ID" value="AEE30412.1"/>
    <property type="molecule type" value="Genomic_DNA"/>
</dbReference>
<dbReference type="InParanoid" id="F4I695"/>
<sequence>MSVFPGFGGWINQNIQQRPEAESGRSENVKSSPVSEKDTNLKPWYDEPGKTTAMEPGDVKSKPLHEVHERENEVHESV</sequence>
<dbReference type="HOGENOM" id="CLU_2625359_0_0_1"/>
<reference evidence="4" key="2">
    <citation type="journal article" date="2017" name="Plant J.">
        <title>Araport11: a complete reannotation of the Arabidopsis thaliana reference genome.</title>
        <authorList>
            <person name="Cheng C.Y."/>
            <person name="Krishnakumar V."/>
            <person name="Chan A.P."/>
            <person name="Thibaud-Nissen F."/>
            <person name="Schobel S."/>
            <person name="Town C.D."/>
        </authorList>
    </citation>
    <scope>GENOME REANNOTATION</scope>
    <source>
        <strain evidence="4">cv. Columbia</strain>
    </source>
</reference>
<reference evidence="3 4" key="1">
    <citation type="journal article" date="2000" name="Nature">
        <title>Sequence and analysis of chromosome 1 of the plant Arabidopsis thaliana.</title>
        <authorList>
            <person name="Theologis A."/>
            <person name="Ecker J.R."/>
            <person name="Palm C.J."/>
            <person name="Federspiel N.A."/>
            <person name="Kaul S."/>
            <person name="White O."/>
            <person name="Alonso J."/>
            <person name="Altafi H."/>
            <person name="Araujo R."/>
            <person name="Bowman C.L."/>
            <person name="Brooks S.Y."/>
            <person name="Buehler E."/>
            <person name="Chan A."/>
            <person name="Chao Q."/>
            <person name="Chen H."/>
            <person name="Cheuk R.F."/>
            <person name="Chin C.W."/>
            <person name="Chung M.K."/>
            <person name="Conn L."/>
            <person name="Conway A.B."/>
            <person name="Conway A.R."/>
            <person name="Creasy T.H."/>
            <person name="Dewar K."/>
            <person name="Dunn P."/>
            <person name="Etgu P."/>
            <person name="Feldblyum T.V."/>
            <person name="Feng J."/>
            <person name="Fong B."/>
            <person name="Fujii C.Y."/>
            <person name="Gill J.E."/>
            <person name="Goldsmith A.D."/>
            <person name="Haas B."/>
            <person name="Hansen N.F."/>
            <person name="Hughes B."/>
            <person name="Huizar L."/>
            <person name="Hunter J.L."/>
            <person name="Jenkins J."/>
            <person name="Johnson-Hopson C."/>
            <person name="Khan S."/>
            <person name="Khaykin E."/>
            <person name="Kim C.J."/>
            <person name="Koo H.L."/>
            <person name="Kremenetskaia I."/>
            <person name="Kurtz D.B."/>
            <person name="Kwan A."/>
            <person name="Lam B."/>
            <person name="Langin-Hooper S."/>
            <person name="Lee A."/>
            <person name="Lee J.M."/>
            <person name="Lenz C.A."/>
            <person name="Li J.H."/>
            <person name="Li Y."/>
            <person name="Lin X."/>
            <person name="Liu S.X."/>
            <person name="Liu Z.A."/>
            <person name="Luros J.S."/>
            <person name="Maiti R."/>
            <person name="Marziali A."/>
            <person name="Militscher J."/>
            <person name="Miranda M."/>
            <person name="Nguyen M."/>
            <person name="Nierman W.C."/>
            <person name="Osborne B.I."/>
            <person name="Pai G."/>
            <person name="Peterson J."/>
            <person name="Pham P.K."/>
            <person name="Rizzo M."/>
            <person name="Rooney T."/>
            <person name="Rowley D."/>
            <person name="Sakano H."/>
            <person name="Salzberg S.L."/>
            <person name="Schwartz J.R."/>
            <person name="Shinn P."/>
            <person name="Southwick A.M."/>
            <person name="Sun H."/>
            <person name="Tallon L.J."/>
            <person name="Tambunga G."/>
            <person name="Toriumi M.J."/>
            <person name="Town C.D."/>
            <person name="Utterback T."/>
            <person name="Van Aken S."/>
            <person name="Vaysberg M."/>
            <person name="Vysotskaia V.S."/>
            <person name="Walker M."/>
            <person name="Wu D."/>
            <person name="Yu G."/>
            <person name="Fraser C.M."/>
            <person name="Venter J.C."/>
            <person name="Davis R.W."/>
        </authorList>
    </citation>
    <scope>NUCLEOTIDE SEQUENCE [LARGE SCALE GENOMIC DNA]</scope>
    <source>
        <strain evidence="4">cv. Columbia</strain>
    </source>
</reference>
<feature type="region of interest" description="Disordered" evidence="1">
    <location>
        <begin position="1"/>
        <end position="78"/>
    </location>
</feature>
<evidence type="ECO:0000313" key="4">
    <source>
        <dbReference type="Proteomes" id="UP000006548"/>
    </source>
</evidence>
<feature type="compositionally biased region" description="Basic and acidic residues" evidence="1">
    <location>
        <begin position="35"/>
        <end position="49"/>
    </location>
</feature>
<dbReference type="AlphaFoldDB" id="F4I695"/>
<keyword evidence="4" id="KW-1185">Reference proteome</keyword>
<dbReference type="TAIR" id="AT1G23610"/>
<dbReference type="GeneID" id="838971"/>
<protein>
    <submittedName>
        <fullName evidence="3">Uncharacterized protein</fullName>
    </submittedName>
</protein>
<evidence type="ECO:0000313" key="2">
    <source>
        <dbReference type="Araport" id="AT1G23610"/>
    </source>
</evidence>
<accession>F4I695</accession>
<feature type="compositionally biased region" description="Basic and acidic residues" evidence="1">
    <location>
        <begin position="57"/>
        <end position="78"/>
    </location>
</feature>